<gene>
    <name evidence="3" type="ORF">F6X53_05780</name>
</gene>
<evidence type="ECO:0000313" key="3">
    <source>
        <dbReference type="EMBL" id="KAB1080682.1"/>
    </source>
</evidence>
<proteinExistence type="predicted"/>
<dbReference type="OrthoDB" id="10020400at2"/>
<reference evidence="3 4" key="1">
    <citation type="submission" date="2019-09" db="EMBL/GenBank/DDBJ databases">
        <title>YIM 48816 draft genome.</title>
        <authorList>
            <person name="Jiang L."/>
        </authorList>
    </citation>
    <scope>NUCLEOTIDE SEQUENCE [LARGE SCALE GENOMIC DNA]</scope>
    <source>
        <strain evidence="3 4">YIM 48816</strain>
    </source>
</reference>
<sequence length="216" mass="21951">MVKSLLVAALPLLLVGGCISTDSNPMALGRGPAPGVAPAALAEAAPPEPNLTMPGQLLPQAGAPARVAGVDPYAALARADALQTRVSTKAARYDAPPDQPPTRRGVTGSALAAADPEQPVPAAGLGHMMALGPAGTGASTRVAVAQPRSASPVTGPASAVEIRAAKEQRVQDQRDKRFDAEVRRVTRSVCADCGPTAGRRRQLPARDLEDAAPDAE</sequence>
<evidence type="ECO:0000256" key="2">
    <source>
        <dbReference type="SAM" id="SignalP"/>
    </source>
</evidence>
<feature type="region of interest" description="Disordered" evidence="1">
    <location>
        <begin position="191"/>
        <end position="216"/>
    </location>
</feature>
<feature type="chain" id="PRO_5026763228" description="DUF3035 domain-containing protein" evidence="2">
    <location>
        <begin position="21"/>
        <end position="216"/>
    </location>
</feature>
<accession>A0A6L3T3G0</accession>
<keyword evidence="4" id="KW-1185">Reference proteome</keyword>
<keyword evidence="2" id="KW-0732">Signal</keyword>
<organism evidence="3 4">
    <name type="scientific">Methylobacterium soli</name>
    <dbReference type="NCBI Taxonomy" id="553447"/>
    <lineage>
        <taxon>Bacteria</taxon>
        <taxon>Pseudomonadati</taxon>
        <taxon>Pseudomonadota</taxon>
        <taxon>Alphaproteobacteria</taxon>
        <taxon>Hyphomicrobiales</taxon>
        <taxon>Methylobacteriaceae</taxon>
        <taxon>Methylobacterium</taxon>
    </lineage>
</organism>
<feature type="signal peptide" evidence="2">
    <location>
        <begin position="1"/>
        <end position="20"/>
    </location>
</feature>
<dbReference type="AlphaFoldDB" id="A0A6L3T3G0"/>
<name>A0A6L3T3G0_9HYPH</name>
<protein>
    <recommendedName>
        <fullName evidence="5">DUF3035 domain-containing protein</fullName>
    </recommendedName>
</protein>
<evidence type="ECO:0000313" key="4">
    <source>
        <dbReference type="Proteomes" id="UP000474159"/>
    </source>
</evidence>
<dbReference type="EMBL" id="VZZK01000004">
    <property type="protein sequence ID" value="KAB1080682.1"/>
    <property type="molecule type" value="Genomic_DNA"/>
</dbReference>
<feature type="region of interest" description="Disordered" evidence="1">
    <location>
        <begin position="88"/>
        <end position="110"/>
    </location>
</feature>
<dbReference type="PROSITE" id="PS51257">
    <property type="entry name" value="PROKAR_LIPOPROTEIN"/>
    <property type="match status" value="1"/>
</dbReference>
<comment type="caution">
    <text evidence="3">The sequence shown here is derived from an EMBL/GenBank/DDBJ whole genome shotgun (WGS) entry which is preliminary data.</text>
</comment>
<evidence type="ECO:0008006" key="5">
    <source>
        <dbReference type="Google" id="ProtNLM"/>
    </source>
</evidence>
<dbReference type="RefSeq" id="WP_150998082.1">
    <property type="nucleotide sequence ID" value="NZ_BPQY01000119.1"/>
</dbReference>
<evidence type="ECO:0000256" key="1">
    <source>
        <dbReference type="SAM" id="MobiDB-lite"/>
    </source>
</evidence>
<dbReference type="Proteomes" id="UP000474159">
    <property type="component" value="Unassembled WGS sequence"/>
</dbReference>